<evidence type="ECO:0000256" key="1">
    <source>
        <dbReference type="ARBA" id="ARBA00004245"/>
    </source>
</evidence>
<keyword evidence="3" id="KW-0206">Cytoskeleton</keyword>
<keyword evidence="7" id="KW-1185">Reference proteome</keyword>
<organism evidence="7 8">
    <name type="scientific">Mesorhabditis belari</name>
    <dbReference type="NCBI Taxonomy" id="2138241"/>
    <lineage>
        <taxon>Eukaryota</taxon>
        <taxon>Metazoa</taxon>
        <taxon>Ecdysozoa</taxon>
        <taxon>Nematoda</taxon>
        <taxon>Chromadorea</taxon>
        <taxon>Rhabditida</taxon>
        <taxon>Rhabditina</taxon>
        <taxon>Rhabditomorpha</taxon>
        <taxon>Rhabditoidea</taxon>
        <taxon>Rhabditidae</taxon>
        <taxon>Mesorhabditinae</taxon>
        <taxon>Mesorhabditis</taxon>
    </lineage>
</organism>
<comment type="subcellular location">
    <subcellularLocation>
        <location evidence="1">Cytoplasm</location>
        <location evidence="1">Cytoskeleton</location>
    </subcellularLocation>
</comment>
<evidence type="ECO:0000256" key="4">
    <source>
        <dbReference type="PROSITE-ProRule" id="PRU00221"/>
    </source>
</evidence>
<dbReference type="Pfam" id="PF13925">
    <property type="entry name" value="Katanin_con80"/>
    <property type="match status" value="1"/>
</dbReference>
<dbReference type="InterPro" id="IPR036322">
    <property type="entry name" value="WD40_repeat_dom_sf"/>
</dbReference>
<dbReference type="InterPro" id="IPR001680">
    <property type="entry name" value="WD40_rpt"/>
</dbReference>
<dbReference type="GO" id="GO:0007019">
    <property type="term" value="P:microtubule depolymerization"/>
    <property type="evidence" value="ECO:0007669"/>
    <property type="project" value="TreeGrafter"/>
</dbReference>
<evidence type="ECO:0000256" key="3">
    <source>
        <dbReference type="ARBA" id="ARBA00023212"/>
    </source>
</evidence>
<feature type="compositionally biased region" description="Polar residues" evidence="5">
    <location>
        <begin position="486"/>
        <end position="495"/>
    </location>
</feature>
<feature type="repeat" description="WD" evidence="4">
    <location>
        <begin position="177"/>
        <end position="211"/>
    </location>
</feature>
<dbReference type="AlphaFoldDB" id="A0AAF3J2W4"/>
<name>A0AAF3J2W4_9BILA</name>
<dbReference type="Proteomes" id="UP000887575">
    <property type="component" value="Unassembled WGS sequence"/>
</dbReference>
<dbReference type="PANTHER" id="PTHR19845">
    <property type="entry name" value="KATANIN P80 SUBUNIT"/>
    <property type="match status" value="1"/>
</dbReference>
<feature type="compositionally biased region" description="Basic and acidic residues" evidence="5">
    <location>
        <begin position="454"/>
        <end position="476"/>
    </location>
</feature>
<reference evidence="8" key="1">
    <citation type="submission" date="2024-02" db="UniProtKB">
        <authorList>
            <consortium name="WormBaseParasite"/>
        </authorList>
    </citation>
    <scope>IDENTIFICATION</scope>
</reference>
<evidence type="ECO:0000256" key="5">
    <source>
        <dbReference type="SAM" id="MobiDB-lite"/>
    </source>
</evidence>
<evidence type="ECO:0000256" key="2">
    <source>
        <dbReference type="ARBA" id="ARBA00022490"/>
    </source>
</evidence>
<evidence type="ECO:0000259" key="6">
    <source>
        <dbReference type="Pfam" id="PF13925"/>
    </source>
</evidence>
<dbReference type="PROSITE" id="PS50082">
    <property type="entry name" value="WD_REPEATS_2"/>
    <property type="match status" value="1"/>
</dbReference>
<feature type="domain" description="Katanin p80 subunit C-terminal" evidence="6">
    <location>
        <begin position="557"/>
        <end position="650"/>
    </location>
</feature>
<dbReference type="InterPro" id="IPR015943">
    <property type="entry name" value="WD40/YVTN_repeat-like_dom_sf"/>
</dbReference>
<protein>
    <submittedName>
        <fullName evidence="8">Katanin p80 subunit C-terminal domain-containing protein</fullName>
    </submittedName>
</protein>
<accession>A0AAF3J2W4</accession>
<feature type="compositionally biased region" description="Polar residues" evidence="5">
    <location>
        <begin position="367"/>
        <end position="381"/>
    </location>
</feature>
<dbReference type="GO" id="GO:0008017">
    <property type="term" value="F:microtubule binding"/>
    <property type="evidence" value="ECO:0007669"/>
    <property type="project" value="InterPro"/>
</dbReference>
<evidence type="ECO:0000313" key="8">
    <source>
        <dbReference type="WBParaSite" id="MBELARI_LOCUS12816"/>
    </source>
</evidence>
<keyword evidence="4" id="KW-0853">WD repeat</keyword>
<proteinExistence type="predicted"/>
<dbReference type="WBParaSite" id="MBELARI_LOCUS12816">
    <property type="protein sequence ID" value="MBELARI_LOCUS12816"/>
    <property type="gene ID" value="MBELARI_LOCUS12816"/>
</dbReference>
<sequence length="681" mass="74593">MLRQKFEANDLFNIVSVACISQRRNVLFTANPLQAWALVEGAIVPRISFPKPTRCMCLSTDERTIAVASGSAVSVIDVDTATEIRTLAGHVGNINTIAAFNKNVYCWATGGDDGQCILWNVAAHPPNVMRIRTQTTITALALSPDDRFCVVGTDMSLEIYDLRQRAAKVKHAPGISVHGVSFHPREFLLSTFGGDRVVRFWDLETFECIGVSDEVDDEIKKVSFAPNGDLLIACTDESLHLVTWEPVTEVARSDLPPEAKVVSVLPTPDSLEILCAFANRSIGLFNTTYEEILASETSELAVEDIDPFDEIFGEGKLSSISSPLSDGSDGIEGVITPISEGCTPEEEHQPIPIGLKDETLEAVHRAVSTSRLQDTPQSTKPMPSKRAETLVKRSASRSTSSLISMEMAKSSTSQRADTPDDPHPIAKTGNRSASIKKSLPLPDMRPRNASTGKLTEKKMNTIPRNDRSVSVSDRKTQSIPPKEITRTNSVKSKNNNGKEPESLSDVFNAITASHNDSMRKLEDNKRDITSLMDLIRRRGIIQAFELLDGNKRELALLISALSSEGNQWTISLASKVLPRLRLLSSGGASPTTSQFNRSIIAIALSQIVAQVGDRMKECARAPSSRIGVDVAAEERQQQAQKCLQALMELRINGSFLSDKLPPEEKKTFEKTLNRIDDLCKD</sequence>
<dbReference type="SUPFAM" id="SSF50978">
    <property type="entry name" value="WD40 repeat-like"/>
    <property type="match status" value="1"/>
</dbReference>
<keyword evidence="2" id="KW-0963">Cytoplasm</keyword>
<dbReference type="Gene3D" id="2.130.10.10">
    <property type="entry name" value="YVTN repeat-like/Quinoprotein amine dehydrogenase"/>
    <property type="match status" value="2"/>
</dbReference>
<dbReference type="SMART" id="SM00320">
    <property type="entry name" value="WD40"/>
    <property type="match status" value="6"/>
</dbReference>
<dbReference type="PANTHER" id="PTHR19845:SF0">
    <property type="entry name" value="KATANIN P80 WD40 REPEAT-CONTAINING SUBUNIT B1"/>
    <property type="match status" value="1"/>
</dbReference>
<dbReference type="InterPro" id="IPR028021">
    <property type="entry name" value="Katanin_C-terminal"/>
</dbReference>
<feature type="region of interest" description="Disordered" evidence="5">
    <location>
        <begin position="365"/>
        <end position="502"/>
    </location>
</feature>
<evidence type="ECO:0000313" key="7">
    <source>
        <dbReference type="Proteomes" id="UP000887575"/>
    </source>
</evidence>
<dbReference type="Pfam" id="PF00400">
    <property type="entry name" value="WD40"/>
    <property type="match status" value="3"/>
</dbReference>
<dbReference type="GO" id="GO:0008352">
    <property type="term" value="C:katanin complex"/>
    <property type="evidence" value="ECO:0007669"/>
    <property type="project" value="TreeGrafter"/>
</dbReference>